<proteinExistence type="predicted"/>
<dbReference type="InterPro" id="IPR036770">
    <property type="entry name" value="Ankyrin_rpt-contain_sf"/>
</dbReference>
<evidence type="ECO:0000313" key="2">
    <source>
        <dbReference type="EMBL" id="KAK3687178.1"/>
    </source>
</evidence>
<dbReference type="AlphaFoldDB" id="A0AAE0X6R9"/>
<reference evidence="2" key="2">
    <citation type="submission" date="2023-06" db="EMBL/GenBank/DDBJ databases">
        <authorList>
            <consortium name="Lawrence Berkeley National Laboratory"/>
            <person name="Haridas S."/>
            <person name="Hensen N."/>
            <person name="Bonometti L."/>
            <person name="Westerberg I."/>
            <person name="Brannstrom I.O."/>
            <person name="Guillou S."/>
            <person name="Cros-Aarteil S."/>
            <person name="Calhoun S."/>
            <person name="Kuo A."/>
            <person name="Mondo S."/>
            <person name="Pangilinan J."/>
            <person name="Riley R."/>
            <person name="Labutti K."/>
            <person name="Andreopoulos B."/>
            <person name="Lipzen A."/>
            <person name="Chen C."/>
            <person name="Yanf M."/>
            <person name="Daum C."/>
            <person name="Ng V."/>
            <person name="Clum A."/>
            <person name="Steindorff A."/>
            <person name="Ohm R."/>
            <person name="Martin F."/>
            <person name="Silar P."/>
            <person name="Natvig D."/>
            <person name="Lalanne C."/>
            <person name="Gautier V."/>
            <person name="Ament-Velasquez S.L."/>
            <person name="Kruys A."/>
            <person name="Hutchinson M.I."/>
            <person name="Powell A.J."/>
            <person name="Barry K."/>
            <person name="Miller A.N."/>
            <person name="Grigoriev I.V."/>
            <person name="Debuchy R."/>
            <person name="Gladieux P."/>
            <person name="Thoren M.H."/>
            <person name="Johannesson H."/>
        </authorList>
    </citation>
    <scope>NUCLEOTIDE SEQUENCE</scope>
    <source>
        <strain evidence="2">CBS 314.62</strain>
    </source>
</reference>
<accession>A0AAE0X6R9</accession>
<gene>
    <name evidence="2" type="ORF">B0T22DRAFT_438844</name>
</gene>
<sequence length="791" mass="89798">MTTQPVSSFQGSIERFRRDANLSEQQKQDFSLSNLQDVEHAIKKLLLGAYGEISDVIHGVKNFDQLFRNHEDVRRVLEIYFDDVLQFHKCVLDVFARPGWRTVFGFTWRTFQTRSKPIIDSLKRHRALLVDEKLTAVIEEIQGPDSVAKQKLAMTTNFDAPDYEADQRSAASQRLPSSSSGDWVLSEPAFLRWVSGNTSSDALLYLNGGPGTGQEKQPWYRGLSITYERCADQTNSTFSDLNNLQDLAKSCLSAQNRTWIVLDGLDESESKKETCKIIELDHNNRHANDLGVYCKMRAAEIRSRFDLDVSEEEDIIKRVTDTAKGMFMYARVVLDNLESQPSQADVEDELSSDKFPKDLNQAYERVAIRVLGNKDKPKLPTQQSAAIILGWVFSAARPLRWREIQARFCINVDSESCNFRRRRVDSCKALCGSLVEVEDCEMFGTIAAEQVVHLVHETARIYLTSRPFTEPTQTNHPDVALSGYYGFQDYAVKHWAHRLEQIASEPHALLQVSHVEPIEAASRLFTFATPNTLMDMNGPLVESHGIPRFKCPKIHCHFFEIGFEQCAPRDKHVDDHDRPFRCPEADCYAQTTGFSTQSSLNEHVRRFHTDREGRTMAEVQGLTIPMRKSTWNKETQLGKPPYITFLLTFAKWELTLDASVRQPQQNHRGRSALEIAAKRGHQTKCIKLLATGRVDTRKRNSQSGQTVFSTAAASTKSWEGLLELLYKADPVTAFLKDATTQGLAPLHHVLRSAISNNVGNAVWLSEKLDFLLTLPEVDKLIEQYLSVPEEH</sequence>
<comment type="caution">
    <text evidence="2">The sequence shown here is derived from an EMBL/GenBank/DDBJ whole genome shotgun (WGS) entry which is preliminary data.</text>
</comment>
<feature type="domain" description="GPI inositol-deacylase winged helix" evidence="1">
    <location>
        <begin position="382"/>
        <end position="465"/>
    </location>
</feature>
<evidence type="ECO:0000313" key="3">
    <source>
        <dbReference type="Proteomes" id="UP001270362"/>
    </source>
</evidence>
<dbReference type="PANTHER" id="PTHR10039:SF14">
    <property type="entry name" value="NACHT DOMAIN-CONTAINING PROTEIN"/>
    <property type="match status" value="1"/>
</dbReference>
<reference evidence="2" key="1">
    <citation type="journal article" date="2023" name="Mol. Phylogenet. Evol.">
        <title>Genome-scale phylogeny and comparative genomics of the fungal order Sordariales.</title>
        <authorList>
            <person name="Hensen N."/>
            <person name="Bonometti L."/>
            <person name="Westerberg I."/>
            <person name="Brannstrom I.O."/>
            <person name="Guillou S."/>
            <person name="Cros-Aarteil S."/>
            <person name="Calhoun S."/>
            <person name="Haridas S."/>
            <person name="Kuo A."/>
            <person name="Mondo S."/>
            <person name="Pangilinan J."/>
            <person name="Riley R."/>
            <person name="LaButti K."/>
            <person name="Andreopoulos B."/>
            <person name="Lipzen A."/>
            <person name="Chen C."/>
            <person name="Yan M."/>
            <person name="Daum C."/>
            <person name="Ng V."/>
            <person name="Clum A."/>
            <person name="Steindorff A."/>
            <person name="Ohm R.A."/>
            <person name="Martin F."/>
            <person name="Silar P."/>
            <person name="Natvig D.O."/>
            <person name="Lalanne C."/>
            <person name="Gautier V."/>
            <person name="Ament-Velasquez S.L."/>
            <person name="Kruys A."/>
            <person name="Hutchinson M.I."/>
            <person name="Powell A.J."/>
            <person name="Barry K."/>
            <person name="Miller A.N."/>
            <person name="Grigoriev I.V."/>
            <person name="Debuchy R."/>
            <person name="Gladieux P."/>
            <person name="Hiltunen Thoren M."/>
            <person name="Johannesson H."/>
        </authorList>
    </citation>
    <scope>NUCLEOTIDE SEQUENCE</scope>
    <source>
        <strain evidence="2">CBS 314.62</strain>
    </source>
</reference>
<protein>
    <recommendedName>
        <fullName evidence="1">GPI inositol-deacylase winged helix domain-containing protein</fullName>
    </recommendedName>
</protein>
<dbReference type="Gene3D" id="3.30.160.60">
    <property type="entry name" value="Classic Zinc Finger"/>
    <property type="match status" value="1"/>
</dbReference>
<organism evidence="2 3">
    <name type="scientific">Podospora appendiculata</name>
    <dbReference type="NCBI Taxonomy" id="314037"/>
    <lineage>
        <taxon>Eukaryota</taxon>
        <taxon>Fungi</taxon>
        <taxon>Dikarya</taxon>
        <taxon>Ascomycota</taxon>
        <taxon>Pezizomycotina</taxon>
        <taxon>Sordariomycetes</taxon>
        <taxon>Sordariomycetidae</taxon>
        <taxon>Sordariales</taxon>
        <taxon>Podosporaceae</taxon>
        <taxon>Podospora</taxon>
    </lineage>
</organism>
<dbReference type="EMBL" id="JAULSO010000002">
    <property type="protein sequence ID" value="KAK3687178.1"/>
    <property type="molecule type" value="Genomic_DNA"/>
</dbReference>
<dbReference type="PANTHER" id="PTHR10039">
    <property type="entry name" value="AMELOGENIN"/>
    <property type="match status" value="1"/>
</dbReference>
<dbReference type="Proteomes" id="UP001270362">
    <property type="component" value="Unassembled WGS sequence"/>
</dbReference>
<name>A0AAE0X6R9_9PEZI</name>
<dbReference type="InterPro" id="IPR054471">
    <property type="entry name" value="GPIID_WHD"/>
</dbReference>
<dbReference type="Gene3D" id="1.25.40.20">
    <property type="entry name" value="Ankyrin repeat-containing domain"/>
    <property type="match status" value="1"/>
</dbReference>
<dbReference type="Pfam" id="PF22939">
    <property type="entry name" value="WHD_GPIID"/>
    <property type="match status" value="1"/>
</dbReference>
<keyword evidence="3" id="KW-1185">Reference proteome</keyword>
<evidence type="ECO:0000259" key="1">
    <source>
        <dbReference type="Pfam" id="PF22939"/>
    </source>
</evidence>